<accession>A0A9Q3V0D7</accession>
<dbReference type="Proteomes" id="UP000603715">
    <property type="component" value="Unassembled WGS sequence"/>
</dbReference>
<evidence type="ECO:0000256" key="1">
    <source>
        <dbReference type="SAM" id="SignalP"/>
    </source>
</evidence>
<reference evidence="3" key="1">
    <citation type="submission" date="2021-11" db="EMBL/GenBank/DDBJ databases">
        <title>Description of novel Chryseobacterium species.</title>
        <authorList>
            <person name="Saticioglu I.B."/>
            <person name="Ay H."/>
            <person name="Altun S."/>
            <person name="Duman M."/>
        </authorList>
    </citation>
    <scope>NUCLEOTIDE SEQUENCE</scope>
    <source>
        <strain evidence="3">C-39</strain>
    </source>
</reference>
<dbReference type="Proteomes" id="UP001107960">
    <property type="component" value="Unassembled WGS sequence"/>
</dbReference>
<organism evidence="3 5">
    <name type="scientific">Chryseobacterium muglaense</name>
    <dbReference type="NCBI Taxonomy" id="2893752"/>
    <lineage>
        <taxon>Bacteria</taxon>
        <taxon>Pseudomonadati</taxon>
        <taxon>Bacteroidota</taxon>
        <taxon>Flavobacteriia</taxon>
        <taxon>Flavobacteriales</taxon>
        <taxon>Weeksellaceae</taxon>
        <taxon>Chryseobacterium group</taxon>
        <taxon>Chryseobacterium</taxon>
    </lineage>
</organism>
<name>A0A9Q3V0D7_9FLAO</name>
<feature type="chain" id="PRO_5040348008" evidence="1">
    <location>
        <begin position="22"/>
        <end position="199"/>
    </location>
</feature>
<dbReference type="AlphaFoldDB" id="A0A9Q3V0D7"/>
<reference evidence="2" key="3">
    <citation type="submission" date="2024-05" db="EMBL/GenBank/DDBJ databases">
        <title>Description of novel Chryseobacterium sp. strain C-2.</title>
        <authorList>
            <person name="Saticioglu I.B."/>
        </authorList>
    </citation>
    <scope>NUCLEOTIDE SEQUENCE</scope>
    <source>
        <strain evidence="2">C-2</strain>
    </source>
</reference>
<keyword evidence="1" id="KW-0732">Signal</keyword>
<keyword evidence="4" id="KW-1185">Reference proteome</keyword>
<feature type="signal peptide" evidence="1">
    <location>
        <begin position="1"/>
        <end position="21"/>
    </location>
</feature>
<evidence type="ECO:0000313" key="5">
    <source>
        <dbReference type="Proteomes" id="UP001107960"/>
    </source>
</evidence>
<dbReference type="Pfam" id="PF19630">
    <property type="entry name" value="DUF6134"/>
    <property type="match status" value="1"/>
</dbReference>
<reference evidence="4" key="2">
    <citation type="submission" date="2023-07" db="EMBL/GenBank/DDBJ databases">
        <title>Description of novel Chryseobacterium sp. strain C-2.</title>
        <authorList>
            <person name="Saticioglu I.B."/>
        </authorList>
    </citation>
    <scope>NUCLEOTIDE SEQUENCE [LARGE SCALE GENOMIC DNA]</scope>
    <source>
        <strain evidence="4">C-2</strain>
    </source>
</reference>
<evidence type="ECO:0000313" key="2">
    <source>
        <dbReference type="EMBL" id="MBD3906463.1"/>
    </source>
</evidence>
<dbReference type="EMBL" id="JAJJML010000001">
    <property type="protein sequence ID" value="MCC9036826.1"/>
    <property type="molecule type" value="Genomic_DNA"/>
</dbReference>
<gene>
    <name evidence="2" type="ORF">IEW27_17920</name>
    <name evidence="3" type="ORF">LNP80_21700</name>
</gene>
<proteinExistence type="predicted"/>
<protein>
    <submittedName>
        <fullName evidence="3">Uncharacterized protein</fullName>
    </submittedName>
</protein>
<dbReference type="InterPro" id="IPR045767">
    <property type="entry name" value="DUF6134"/>
</dbReference>
<sequence>MRKIFVVLTVFLLLINANLSGQTVTQYYDVIHNDKIVGSTMINRVGDEKKFIINLKMTADISFFINRVVIVGKENAVFENSVLKSGSVFRKVNDKVKTDNWIKFDNNRYMLYDGNLLSYLSTGEIRNNMLSLFFNEPVNLKKVYSDNQQKLVELKVSSTNTYSVPGKNQSLTTFVYKDGKCSQVILKNSLITLMFKRTK</sequence>
<comment type="caution">
    <text evidence="3">The sequence shown here is derived from an EMBL/GenBank/DDBJ whole genome shotgun (WGS) entry which is preliminary data.</text>
</comment>
<evidence type="ECO:0000313" key="4">
    <source>
        <dbReference type="Proteomes" id="UP000603715"/>
    </source>
</evidence>
<dbReference type="EMBL" id="JACXXP010000032">
    <property type="protein sequence ID" value="MBD3906463.1"/>
    <property type="molecule type" value="Genomic_DNA"/>
</dbReference>
<dbReference type="RefSeq" id="WP_191180874.1">
    <property type="nucleotide sequence ID" value="NZ_JACXXP010000032.1"/>
</dbReference>
<evidence type="ECO:0000313" key="3">
    <source>
        <dbReference type="EMBL" id="MCC9036826.1"/>
    </source>
</evidence>